<evidence type="ECO:0000313" key="6">
    <source>
        <dbReference type="EMBL" id="QDZ02658.1"/>
    </source>
</evidence>
<dbReference type="PANTHER" id="PTHR48078">
    <property type="entry name" value="THREONINE DEHYDRATASE, MITOCHONDRIAL-RELATED"/>
    <property type="match status" value="1"/>
</dbReference>
<sequence length="336" mass="34693">MTALTLADILTARRTIAGTVTYTPLIPSLFLADTVGSDFLLKLETTQPVGAFKLRGAVNAVFNLPAGTRGVTCCSTGNHGRGVAFAARARGIRAVICMSSLVPQTKVDGIRALGAEVRIVGRSQDDALAESQRLCEAEGLTEISPFDDPYVIAGQGTIGLEILEQRPDIATILVPLSGGGLAGGVGAAAKTINPSIRVVGISMDRGAAMHASLAAGKPVEVEEVASLADSLGGGIGLDNKLSFQLCRDHLDDVILVTEEEIYRAMQVHYYEDRLVCEGASAVGAAAALAGKLDGLDGPVATIITGRNVDMRAYTSIVNGADVTLGAITVTGTAYGR</sequence>
<dbReference type="InterPro" id="IPR050147">
    <property type="entry name" value="Ser/Thr_Dehydratase"/>
</dbReference>
<dbReference type="EMBL" id="CP042301">
    <property type="protein sequence ID" value="QDZ02658.1"/>
    <property type="molecule type" value="Genomic_DNA"/>
</dbReference>
<dbReference type="NCBIfam" id="TIGR02991">
    <property type="entry name" value="ectoine_eutB"/>
    <property type="match status" value="1"/>
</dbReference>
<comment type="cofactor">
    <cofactor evidence="1">
        <name>pyridoxal 5'-phosphate</name>
        <dbReference type="ChEBI" id="CHEBI:597326"/>
    </cofactor>
</comment>
<gene>
    <name evidence="6" type="primary">eutB</name>
    <name evidence="6" type="ORF">FQ775_21060</name>
</gene>
<dbReference type="Proteomes" id="UP000321389">
    <property type="component" value="Chromosome"/>
</dbReference>
<feature type="domain" description="Tryptophan synthase beta chain-like PALP" evidence="5">
    <location>
        <begin position="19"/>
        <end position="305"/>
    </location>
</feature>
<dbReference type="CDD" id="cd01562">
    <property type="entry name" value="Thr-dehyd"/>
    <property type="match status" value="1"/>
</dbReference>
<dbReference type="InterPro" id="IPR014333">
    <property type="entry name" value="Ectoine_EutB"/>
</dbReference>
<keyword evidence="7" id="KW-1185">Reference proteome</keyword>
<reference evidence="6" key="1">
    <citation type="submission" date="2020-04" db="EMBL/GenBank/DDBJ databases">
        <title>Nitratireductor sp. nov. isolated from mangrove soil.</title>
        <authorList>
            <person name="Ye Y."/>
        </authorList>
    </citation>
    <scope>NUCLEOTIDE SEQUENCE</scope>
    <source>
        <strain evidence="6">SY7</strain>
    </source>
</reference>
<evidence type="ECO:0000256" key="3">
    <source>
        <dbReference type="ARBA" id="ARBA00022898"/>
    </source>
</evidence>
<organism evidence="6 7">
    <name type="scientific">Nitratireductor mangrovi</name>
    <dbReference type="NCBI Taxonomy" id="2599600"/>
    <lineage>
        <taxon>Bacteria</taxon>
        <taxon>Pseudomonadati</taxon>
        <taxon>Pseudomonadota</taxon>
        <taxon>Alphaproteobacteria</taxon>
        <taxon>Hyphomicrobiales</taxon>
        <taxon>Phyllobacteriaceae</taxon>
        <taxon>Nitratireductor</taxon>
    </lineage>
</organism>
<dbReference type="AlphaFoldDB" id="A0A5B8L555"/>
<dbReference type="FunFam" id="3.40.50.1100:FF:000005">
    <property type="entry name" value="Threonine dehydratase catabolic"/>
    <property type="match status" value="1"/>
</dbReference>
<dbReference type="GO" id="GO:0030170">
    <property type="term" value="F:pyridoxal phosphate binding"/>
    <property type="evidence" value="ECO:0007669"/>
    <property type="project" value="InterPro"/>
</dbReference>
<protein>
    <submittedName>
        <fullName evidence="6">Hydroxyectoine utilization dehydratase EutB</fullName>
    </submittedName>
</protein>
<keyword evidence="4" id="KW-0456">Lyase</keyword>
<dbReference type="GO" id="GO:0003941">
    <property type="term" value="F:L-serine ammonia-lyase activity"/>
    <property type="evidence" value="ECO:0007669"/>
    <property type="project" value="TreeGrafter"/>
</dbReference>
<dbReference type="KEGG" id="niy:FQ775_21060"/>
<proteinExistence type="inferred from homology"/>
<evidence type="ECO:0000256" key="4">
    <source>
        <dbReference type="ARBA" id="ARBA00023239"/>
    </source>
</evidence>
<dbReference type="Pfam" id="PF00291">
    <property type="entry name" value="PALP"/>
    <property type="match status" value="1"/>
</dbReference>
<dbReference type="NCBIfam" id="NF005680">
    <property type="entry name" value="PRK07476.1"/>
    <property type="match status" value="1"/>
</dbReference>
<dbReference type="SUPFAM" id="SSF53686">
    <property type="entry name" value="Tryptophan synthase beta subunit-like PLP-dependent enzymes"/>
    <property type="match status" value="1"/>
</dbReference>
<dbReference type="InterPro" id="IPR036052">
    <property type="entry name" value="TrpB-like_PALP_sf"/>
</dbReference>
<evidence type="ECO:0000256" key="1">
    <source>
        <dbReference type="ARBA" id="ARBA00001933"/>
    </source>
</evidence>
<comment type="similarity">
    <text evidence="2">Belongs to the serine/threonine dehydratase family.</text>
</comment>
<dbReference type="RefSeq" id="WP_146301293.1">
    <property type="nucleotide sequence ID" value="NZ_CP042301.2"/>
</dbReference>
<accession>A0A5B8L555</accession>
<dbReference type="InterPro" id="IPR001926">
    <property type="entry name" value="TrpB-like_PALP"/>
</dbReference>
<dbReference type="GO" id="GO:0004794">
    <property type="term" value="F:threonine deaminase activity"/>
    <property type="evidence" value="ECO:0007669"/>
    <property type="project" value="TreeGrafter"/>
</dbReference>
<dbReference type="GO" id="GO:0006567">
    <property type="term" value="P:L-threonine catabolic process"/>
    <property type="evidence" value="ECO:0007669"/>
    <property type="project" value="TreeGrafter"/>
</dbReference>
<dbReference type="Gene3D" id="3.40.50.1100">
    <property type="match status" value="2"/>
</dbReference>
<dbReference type="OrthoDB" id="9811476at2"/>
<dbReference type="PROSITE" id="PS00165">
    <property type="entry name" value="DEHYDRATASE_SER_THR"/>
    <property type="match status" value="1"/>
</dbReference>
<name>A0A5B8L555_9HYPH</name>
<dbReference type="GO" id="GO:0009097">
    <property type="term" value="P:isoleucine biosynthetic process"/>
    <property type="evidence" value="ECO:0007669"/>
    <property type="project" value="TreeGrafter"/>
</dbReference>
<evidence type="ECO:0000259" key="5">
    <source>
        <dbReference type="Pfam" id="PF00291"/>
    </source>
</evidence>
<evidence type="ECO:0000256" key="2">
    <source>
        <dbReference type="ARBA" id="ARBA00010869"/>
    </source>
</evidence>
<dbReference type="PANTHER" id="PTHR48078:SF6">
    <property type="entry name" value="L-THREONINE DEHYDRATASE CATABOLIC TDCB"/>
    <property type="match status" value="1"/>
</dbReference>
<dbReference type="GO" id="GO:0006565">
    <property type="term" value="P:L-serine catabolic process"/>
    <property type="evidence" value="ECO:0007669"/>
    <property type="project" value="TreeGrafter"/>
</dbReference>
<keyword evidence="3" id="KW-0663">Pyridoxal phosphate</keyword>
<evidence type="ECO:0000313" key="7">
    <source>
        <dbReference type="Proteomes" id="UP000321389"/>
    </source>
</evidence>
<dbReference type="InterPro" id="IPR000634">
    <property type="entry name" value="Ser/Thr_deHydtase_PyrdxlP-BS"/>
</dbReference>